<dbReference type="RefSeq" id="WP_125393816.1">
    <property type="nucleotide sequence ID" value="NZ_JASHAR010000002.1"/>
</dbReference>
<proteinExistence type="predicted"/>
<evidence type="ECO:0000313" key="2">
    <source>
        <dbReference type="Proteomes" id="UP000267438"/>
    </source>
</evidence>
<gene>
    <name evidence="1" type="ORF">D8836_08860</name>
</gene>
<dbReference type="EMBL" id="RJOH01000019">
    <property type="protein sequence ID" value="RSJ11120.1"/>
    <property type="molecule type" value="Genomic_DNA"/>
</dbReference>
<organism evidence="1 2">
    <name type="scientific">Streptococcus mitis</name>
    <dbReference type="NCBI Taxonomy" id="28037"/>
    <lineage>
        <taxon>Bacteria</taxon>
        <taxon>Bacillati</taxon>
        <taxon>Bacillota</taxon>
        <taxon>Bacilli</taxon>
        <taxon>Lactobacillales</taxon>
        <taxon>Streptococcaceae</taxon>
        <taxon>Streptococcus</taxon>
        <taxon>Streptococcus mitis group</taxon>
    </lineage>
</organism>
<name>A0A3R9LDP8_STRMT</name>
<accession>A0A3R9LDP8</accession>
<sequence length="85" mass="9916">MTCEVNLYTDFKEKLDKSSLTKETFINLYIGNIKNLSTILGILDNQLSDKEIRYKVLKTIEMIIKDQEDILHRAIKGQMIFHKPA</sequence>
<evidence type="ECO:0000313" key="1">
    <source>
        <dbReference type="EMBL" id="RSJ11120.1"/>
    </source>
</evidence>
<dbReference type="AlphaFoldDB" id="A0A3R9LDP8"/>
<protein>
    <submittedName>
        <fullName evidence="1">Uncharacterized protein</fullName>
    </submittedName>
</protein>
<comment type="caution">
    <text evidence="1">The sequence shown here is derived from an EMBL/GenBank/DDBJ whole genome shotgun (WGS) entry which is preliminary data.</text>
</comment>
<dbReference type="Proteomes" id="UP000267438">
    <property type="component" value="Unassembled WGS sequence"/>
</dbReference>
<reference evidence="1 2" key="1">
    <citation type="submission" date="2018-11" db="EMBL/GenBank/DDBJ databases">
        <title>Species Designations Belie Phenotypic and Genotypic Heterogeneity in Oral Streptococci.</title>
        <authorList>
            <person name="Velsko I."/>
        </authorList>
    </citation>
    <scope>NUCLEOTIDE SEQUENCE [LARGE SCALE GENOMIC DNA]</scope>
    <source>
        <strain evidence="1 2">BCC06</strain>
    </source>
</reference>